<feature type="signal peptide" evidence="1">
    <location>
        <begin position="1"/>
        <end position="23"/>
    </location>
</feature>
<evidence type="ECO:0000313" key="2">
    <source>
        <dbReference type="EMBL" id="USI72815.1"/>
    </source>
</evidence>
<accession>A0ABY4X838</accession>
<dbReference type="PANTHER" id="PTHR47197:SF3">
    <property type="entry name" value="DIHYDRO-HEME D1 DEHYDROGENASE"/>
    <property type="match status" value="1"/>
</dbReference>
<reference evidence="2" key="1">
    <citation type="journal article" date="2022" name="Toxins">
        <title>Genomic Analysis of Sphingopyxis sp. USTB-05 for Biodegrading Cyanobacterial Hepatotoxins.</title>
        <authorList>
            <person name="Liu C."/>
            <person name="Xu Q."/>
            <person name="Zhao Z."/>
            <person name="Zhang H."/>
            <person name="Liu X."/>
            <person name="Yin C."/>
            <person name="Liu Y."/>
            <person name="Yan H."/>
        </authorList>
    </citation>
    <scope>NUCLEOTIDE SEQUENCE</scope>
    <source>
        <strain evidence="2">NBD5</strain>
    </source>
</reference>
<gene>
    <name evidence="2" type="ORF">LHA26_16335</name>
</gene>
<dbReference type="InterPro" id="IPR011048">
    <property type="entry name" value="Haem_d1_sf"/>
</dbReference>
<organism evidence="2 3">
    <name type="scientific">Sphingomonas morindae</name>
    <dbReference type="NCBI Taxonomy" id="1541170"/>
    <lineage>
        <taxon>Bacteria</taxon>
        <taxon>Pseudomonadati</taxon>
        <taxon>Pseudomonadota</taxon>
        <taxon>Alphaproteobacteria</taxon>
        <taxon>Sphingomonadales</taxon>
        <taxon>Sphingomonadaceae</taxon>
        <taxon>Sphingomonas</taxon>
    </lineage>
</organism>
<protein>
    <submittedName>
        <fullName evidence="2">YncE family protein</fullName>
    </submittedName>
</protein>
<dbReference type="SUPFAM" id="SSF51004">
    <property type="entry name" value="C-terminal (heme d1) domain of cytochrome cd1-nitrite reductase"/>
    <property type="match status" value="1"/>
</dbReference>
<evidence type="ECO:0000313" key="3">
    <source>
        <dbReference type="Proteomes" id="UP001056937"/>
    </source>
</evidence>
<dbReference type="InterPro" id="IPR015943">
    <property type="entry name" value="WD40/YVTN_repeat-like_dom_sf"/>
</dbReference>
<dbReference type="InterPro" id="IPR051200">
    <property type="entry name" value="Host-pathogen_enzymatic-act"/>
</dbReference>
<name>A0ABY4X838_9SPHN</name>
<dbReference type="PANTHER" id="PTHR47197">
    <property type="entry name" value="PROTEIN NIRF"/>
    <property type="match status" value="1"/>
</dbReference>
<dbReference type="RefSeq" id="WP_252166624.1">
    <property type="nucleotide sequence ID" value="NZ_CP084930.1"/>
</dbReference>
<sequence length="340" mass="35505">MRLFSRKLGLMALCLTLALESAAAPPRPAFVKAGILHAADDGWDIASWDRPHGRLLIAHGKDVLVIDPARQGQVRAIGRIDHAHGVAAIPGTDTLLVSSARDNTVRILDESNGAELARIPVGADPDATILSADGATAYVMDSDGGAVSEIDLRRRVERRRIPLKPGLEFPVLASPALLAVNNETASEIDLVDLAAGQAAGRIPLPGCEGPTGMAYDPEAGLALSACGNGKAALVDLEARRVVRLLPIGLGPDTAIWDEAHHRFLIPCGKSGTLSIIDMAGRTPTEEPAIMTEPSARTAALDPDTGRLYMPAAQFGPAVPPARHGPIVPGSFHILVMAPGA</sequence>
<feature type="chain" id="PRO_5045661233" evidence="1">
    <location>
        <begin position="24"/>
        <end position="340"/>
    </location>
</feature>
<proteinExistence type="predicted"/>
<dbReference type="Proteomes" id="UP001056937">
    <property type="component" value="Chromosome 1"/>
</dbReference>
<evidence type="ECO:0000256" key="1">
    <source>
        <dbReference type="SAM" id="SignalP"/>
    </source>
</evidence>
<dbReference type="EMBL" id="CP084930">
    <property type="protein sequence ID" value="USI72815.1"/>
    <property type="molecule type" value="Genomic_DNA"/>
</dbReference>
<keyword evidence="3" id="KW-1185">Reference proteome</keyword>
<dbReference type="Gene3D" id="2.130.10.10">
    <property type="entry name" value="YVTN repeat-like/Quinoprotein amine dehydrogenase"/>
    <property type="match status" value="2"/>
</dbReference>
<keyword evidence="1" id="KW-0732">Signal</keyword>